<sequence length="494" mass="54241">MRFVTAVLWMLGTIALGMSLGGTLPNVAADWPQWRGPQRTGYVDAGPLRTELPTEGLEPVWKFDSLAGGTSGGWSSPVVVGDRVFVYAHTKVKNSDADLGEAKFPWLSPDKRTMSDAEYQEYETKRRDENERRAKAYSFSQRLLCLSLSSGEVVWDKIEETVYTRFTQSSTPCVAGGKVFLLTPARTAKCYDASTGEVLWSQPLPGKFRDEFFASSFVVDGDTAIVCCGPVFALSTDDGHVLWTGDTDAEYQSHSSPLIWKAKQGSVVIANTSGGRTQAYRAKDGSKLWEIKTGVGSSTPILAGDRLLTYGSSRKSGLTAYTLDASQIEKTPSQVWQFQRAADSGTTPVVRGDEVFVQGEKRVAKINLNDGKAVWQTTLRISTPKYTSLIGAGEQLFFGWEGILAIDANGDKFSQLYDAEIDSRGRLIRGEDLRKLLELDKVASEEDGLSKSEALWQREAVKSGPLGCCTPAFSNGHLVVRLRDSLVCYDLRRQ</sequence>
<evidence type="ECO:0000313" key="2">
    <source>
        <dbReference type="EMBL" id="QDT11711.1"/>
    </source>
</evidence>
<evidence type="ECO:0000313" key="3">
    <source>
        <dbReference type="Proteomes" id="UP000319817"/>
    </source>
</evidence>
<dbReference type="InterPro" id="IPR002372">
    <property type="entry name" value="PQQ_rpt_dom"/>
</dbReference>
<dbReference type="PANTHER" id="PTHR34512:SF30">
    <property type="entry name" value="OUTER MEMBRANE PROTEIN ASSEMBLY FACTOR BAMB"/>
    <property type="match status" value="1"/>
</dbReference>
<dbReference type="SUPFAM" id="SSF50998">
    <property type="entry name" value="Quinoprotein alcohol dehydrogenase-like"/>
    <property type="match status" value="1"/>
</dbReference>
<dbReference type="InterPro" id="IPR018391">
    <property type="entry name" value="PQQ_b-propeller_rpt"/>
</dbReference>
<accession>A0A517NX69</accession>
<protein>
    <submittedName>
        <fullName evidence="2">Outer membrane biogenesis protein BamB</fullName>
    </submittedName>
</protein>
<dbReference type="Pfam" id="PF13360">
    <property type="entry name" value="PQQ_2"/>
    <property type="match status" value="2"/>
</dbReference>
<name>A0A517NX69_9BACT</name>
<organism evidence="2 3">
    <name type="scientific">Stieleria marina</name>
    <dbReference type="NCBI Taxonomy" id="1930275"/>
    <lineage>
        <taxon>Bacteria</taxon>
        <taxon>Pseudomonadati</taxon>
        <taxon>Planctomycetota</taxon>
        <taxon>Planctomycetia</taxon>
        <taxon>Pirellulales</taxon>
        <taxon>Pirellulaceae</taxon>
        <taxon>Stieleria</taxon>
    </lineage>
</organism>
<dbReference type="InterPro" id="IPR015943">
    <property type="entry name" value="WD40/YVTN_repeat-like_dom_sf"/>
</dbReference>
<dbReference type="EMBL" id="CP036526">
    <property type="protein sequence ID" value="QDT11711.1"/>
    <property type="molecule type" value="Genomic_DNA"/>
</dbReference>
<dbReference type="Gene3D" id="2.130.10.10">
    <property type="entry name" value="YVTN repeat-like/Quinoprotein amine dehydrogenase"/>
    <property type="match status" value="1"/>
</dbReference>
<dbReference type="SMART" id="SM00564">
    <property type="entry name" value="PQQ"/>
    <property type="match status" value="4"/>
</dbReference>
<dbReference type="OrthoDB" id="4726955at2"/>
<proteinExistence type="predicted"/>
<keyword evidence="3" id="KW-1185">Reference proteome</keyword>
<feature type="domain" description="Pyrrolo-quinoline quinone repeat" evidence="1">
    <location>
        <begin position="142"/>
        <end position="294"/>
    </location>
</feature>
<dbReference type="PANTHER" id="PTHR34512">
    <property type="entry name" value="CELL SURFACE PROTEIN"/>
    <property type="match status" value="1"/>
</dbReference>
<dbReference type="AlphaFoldDB" id="A0A517NX69"/>
<feature type="domain" description="Pyrrolo-quinoline quinone repeat" evidence="1">
    <location>
        <begin position="298"/>
        <end position="387"/>
    </location>
</feature>
<dbReference type="RefSeq" id="WP_145419507.1">
    <property type="nucleotide sequence ID" value="NZ_CP036526.1"/>
</dbReference>
<dbReference type="Proteomes" id="UP000319817">
    <property type="component" value="Chromosome"/>
</dbReference>
<dbReference type="InterPro" id="IPR011047">
    <property type="entry name" value="Quinoprotein_ADH-like_sf"/>
</dbReference>
<gene>
    <name evidence="2" type="ORF">K239x_37110</name>
</gene>
<evidence type="ECO:0000259" key="1">
    <source>
        <dbReference type="Pfam" id="PF13360"/>
    </source>
</evidence>
<reference evidence="2 3" key="1">
    <citation type="submission" date="2019-02" db="EMBL/GenBank/DDBJ databases">
        <title>Deep-cultivation of Planctomycetes and their phenomic and genomic characterization uncovers novel biology.</title>
        <authorList>
            <person name="Wiegand S."/>
            <person name="Jogler M."/>
            <person name="Boedeker C."/>
            <person name="Pinto D."/>
            <person name="Vollmers J."/>
            <person name="Rivas-Marin E."/>
            <person name="Kohn T."/>
            <person name="Peeters S.H."/>
            <person name="Heuer A."/>
            <person name="Rast P."/>
            <person name="Oberbeckmann S."/>
            <person name="Bunk B."/>
            <person name="Jeske O."/>
            <person name="Meyerdierks A."/>
            <person name="Storesund J.E."/>
            <person name="Kallscheuer N."/>
            <person name="Luecker S."/>
            <person name="Lage O.M."/>
            <person name="Pohl T."/>
            <person name="Merkel B.J."/>
            <person name="Hornburger P."/>
            <person name="Mueller R.-W."/>
            <person name="Bruemmer F."/>
            <person name="Labrenz M."/>
            <person name="Spormann A.M."/>
            <person name="Op den Camp H."/>
            <person name="Overmann J."/>
            <person name="Amann R."/>
            <person name="Jetten M.S.M."/>
            <person name="Mascher T."/>
            <person name="Medema M.H."/>
            <person name="Devos D.P."/>
            <person name="Kaster A.-K."/>
            <person name="Ovreas L."/>
            <person name="Rohde M."/>
            <person name="Galperin M.Y."/>
            <person name="Jogler C."/>
        </authorList>
    </citation>
    <scope>NUCLEOTIDE SEQUENCE [LARGE SCALE GENOMIC DNA]</scope>
    <source>
        <strain evidence="2 3">K23_9</strain>
    </source>
</reference>